<dbReference type="AlphaFoldDB" id="A0A8H5G4I8"/>
<evidence type="ECO:0000313" key="2">
    <source>
        <dbReference type="EMBL" id="KAF5358090.1"/>
    </source>
</evidence>
<feature type="compositionally biased region" description="Polar residues" evidence="1">
    <location>
        <begin position="504"/>
        <end position="520"/>
    </location>
</feature>
<feature type="compositionally biased region" description="Basic and acidic residues" evidence="1">
    <location>
        <begin position="29"/>
        <end position="49"/>
    </location>
</feature>
<organism evidence="2 3">
    <name type="scientific">Leucocoprinus leucothites</name>
    <dbReference type="NCBI Taxonomy" id="201217"/>
    <lineage>
        <taxon>Eukaryota</taxon>
        <taxon>Fungi</taxon>
        <taxon>Dikarya</taxon>
        <taxon>Basidiomycota</taxon>
        <taxon>Agaricomycotina</taxon>
        <taxon>Agaricomycetes</taxon>
        <taxon>Agaricomycetidae</taxon>
        <taxon>Agaricales</taxon>
        <taxon>Agaricineae</taxon>
        <taxon>Agaricaceae</taxon>
        <taxon>Leucocoprinus</taxon>
    </lineage>
</organism>
<feature type="region of interest" description="Disordered" evidence="1">
    <location>
        <begin position="501"/>
        <end position="527"/>
    </location>
</feature>
<protein>
    <submittedName>
        <fullName evidence="2">Uncharacterized protein</fullName>
    </submittedName>
</protein>
<feature type="compositionally biased region" description="Low complexity" evidence="1">
    <location>
        <begin position="115"/>
        <end position="125"/>
    </location>
</feature>
<evidence type="ECO:0000313" key="3">
    <source>
        <dbReference type="Proteomes" id="UP000559027"/>
    </source>
</evidence>
<gene>
    <name evidence="2" type="ORF">D9756_001682</name>
</gene>
<comment type="caution">
    <text evidence="2">The sequence shown here is derived from an EMBL/GenBank/DDBJ whole genome shotgun (WGS) entry which is preliminary data.</text>
</comment>
<feature type="compositionally biased region" description="Pro residues" evidence="1">
    <location>
        <begin position="126"/>
        <end position="138"/>
    </location>
</feature>
<feature type="compositionally biased region" description="Polar residues" evidence="1">
    <location>
        <begin position="64"/>
        <end position="73"/>
    </location>
</feature>
<feature type="compositionally biased region" description="Acidic residues" evidence="1">
    <location>
        <begin position="553"/>
        <end position="579"/>
    </location>
</feature>
<feature type="compositionally biased region" description="Low complexity" evidence="1">
    <location>
        <begin position="580"/>
        <end position="592"/>
    </location>
</feature>
<feature type="region of interest" description="Disordered" evidence="1">
    <location>
        <begin position="632"/>
        <end position="651"/>
    </location>
</feature>
<sequence>MSLASTLNPPQNSSSSPLLSQPSALPRDPSSECRLRRIQSRENCADHCADPLPLPLHPSARQPAPSSSESGGVTHQKAESRSAESAGVKYFVIDSASATLADADSACGPSSPLFSAASTATDSATPPQPTYPFPPPGLSKPSNSPAEMIIPEHESSSCTPRELELKSDLLFTPPNTAKSSSSESDGSVWSAFRMEAFLGNYCHTNSASKSLTPSLSFHNPNEDNTETESDLPIATIIPRSAPPALSPAHWSKLKDSSANDTASSLNTTHTSTLHSPFSSSLASPNVRHVSVPAVNPFMVQRQRQQTFMTSWNRVRQGNRYAPAMPSFFNPIRDEAPGCAWNFLRDPMCGGNVNERLSARRGRDSVFEKPLVKLPLMRCRSSCDRIRQDQQNFFNWGIHAWIGPSKHCRYCINDELRKGFLMFRSHEAEKHEEEMRRRREQQEQSILFMSADGAVGDSVESDAVLLSFPYRTPSHPHDRDDQIQSVPTEPWINYYDLDSTDHTHSSCVSQTPSSRRGSRTNPDPRDVSTWSAELEKRLLASPIIRDIDDFDLEDDDLEGFDDEDLEGYYDSEEEEEEEEGYSSSGSSSPTSDSCETEVEPGCRCPRIVIGGGEAEVDNDNDAKPAQVDVIGEVAKEPAGDSNNSKSSSDNETPNALCKRVLMSFWEEDDDLDGLDCVRVDVEHVDGCVDMDDLSMGVGVQGVVEEEKWLMNDMRVVEVQVQA</sequence>
<reference evidence="2 3" key="1">
    <citation type="journal article" date="2020" name="ISME J.">
        <title>Uncovering the hidden diversity of litter-decomposition mechanisms in mushroom-forming fungi.</title>
        <authorList>
            <person name="Floudas D."/>
            <person name="Bentzer J."/>
            <person name="Ahren D."/>
            <person name="Johansson T."/>
            <person name="Persson P."/>
            <person name="Tunlid A."/>
        </authorList>
    </citation>
    <scope>NUCLEOTIDE SEQUENCE [LARGE SCALE GENOMIC DNA]</scope>
    <source>
        <strain evidence="2 3">CBS 146.42</strain>
    </source>
</reference>
<feature type="compositionally biased region" description="Low complexity" evidence="1">
    <location>
        <begin position="639"/>
        <end position="649"/>
    </location>
</feature>
<feature type="compositionally biased region" description="Low complexity" evidence="1">
    <location>
        <begin position="263"/>
        <end position="275"/>
    </location>
</feature>
<feature type="region of interest" description="Disordered" evidence="1">
    <location>
        <begin position="115"/>
        <end position="148"/>
    </location>
</feature>
<dbReference type="Proteomes" id="UP000559027">
    <property type="component" value="Unassembled WGS sequence"/>
</dbReference>
<name>A0A8H5G4I8_9AGAR</name>
<feature type="region of interest" description="Disordered" evidence="1">
    <location>
        <begin position="553"/>
        <end position="597"/>
    </location>
</feature>
<proteinExistence type="predicted"/>
<feature type="compositionally biased region" description="Low complexity" evidence="1">
    <location>
        <begin position="7"/>
        <end position="26"/>
    </location>
</feature>
<dbReference type="EMBL" id="JAACJO010000005">
    <property type="protein sequence ID" value="KAF5358090.1"/>
    <property type="molecule type" value="Genomic_DNA"/>
</dbReference>
<feature type="region of interest" description="Disordered" evidence="1">
    <location>
        <begin position="1"/>
        <end position="86"/>
    </location>
</feature>
<accession>A0A8H5G4I8</accession>
<keyword evidence="3" id="KW-1185">Reference proteome</keyword>
<feature type="region of interest" description="Disordered" evidence="1">
    <location>
        <begin position="245"/>
        <end position="283"/>
    </location>
</feature>
<dbReference type="OrthoDB" id="3045080at2759"/>
<evidence type="ECO:0000256" key="1">
    <source>
        <dbReference type="SAM" id="MobiDB-lite"/>
    </source>
</evidence>